<feature type="region of interest" description="Disordered" evidence="2">
    <location>
        <begin position="132"/>
        <end position="284"/>
    </location>
</feature>
<feature type="compositionally biased region" description="Gly residues" evidence="2">
    <location>
        <begin position="247"/>
        <end position="256"/>
    </location>
</feature>
<feature type="domain" description="Peptidoglycan binding-like" evidence="3">
    <location>
        <begin position="381"/>
        <end position="435"/>
    </location>
</feature>
<dbReference type="InterPro" id="IPR036366">
    <property type="entry name" value="PGBDSf"/>
</dbReference>
<evidence type="ECO:0000313" key="5">
    <source>
        <dbReference type="Proteomes" id="UP000000998"/>
    </source>
</evidence>
<organism evidence="4 5">
    <name type="scientific">Marinobacter nauticus (strain ATCC 700491 / DSM 11845 / VT8)</name>
    <name type="common">Marinobacter aquaeolei</name>
    <dbReference type="NCBI Taxonomy" id="351348"/>
    <lineage>
        <taxon>Bacteria</taxon>
        <taxon>Pseudomonadati</taxon>
        <taxon>Pseudomonadota</taxon>
        <taxon>Gammaproteobacteria</taxon>
        <taxon>Pseudomonadales</taxon>
        <taxon>Marinobacteraceae</taxon>
        <taxon>Marinobacter</taxon>
    </lineage>
</organism>
<dbReference type="Proteomes" id="UP000000998">
    <property type="component" value="Plasmid pMAQU01"/>
</dbReference>
<feature type="compositionally biased region" description="Basic and acidic residues" evidence="2">
    <location>
        <begin position="197"/>
        <end position="207"/>
    </location>
</feature>
<dbReference type="InterPro" id="IPR002477">
    <property type="entry name" value="Peptidoglycan-bd-like"/>
</dbReference>
<gene>
    <name evidence="4" type="ordered locus">Maqu_4194</name>
</gene>
<feature type="compositionally biased region" description="Basic and acidic residues" evidence="2">
    <location>
        <begin position="1"/>
        <end position="14"/>
    </location>
</feature>
<reference evidence="5" key="1">
    <citation type="journal article" date="2011" name="Appl. Environ. Microbiol.">
        <title>Genomic potential of Marinobacter aquaeolei, a biogeochemical 'opportunitroph'.</title>
        <authorList>
            <person name="Singer E."/>
            <person name="Webb E.A."/>
            <person name="Nelson W.C."/>
            <person name="Heidelberg J.F."/>
            <person name="Ivanova N."/>
            <person name="Pati A."/>
            <person name="Edwards K.J."/>
        </authorList>
    </citation>
    <scope>NUCLEOTIDE SEQUENCE [LARGE SCALE GENOMIC DNA]</scope>
    <source>
        <strain evidence="5">ATCC 700491 / DSM 11845 / VT8</strain>
    </source>
</reference>
<feature type="compositionally biased region" description="Acidic residues" evidence="2">
    <location>
        <begin position="16"/>
        <end position="25"/>
    </location>
</feature>
<feature type="compositionally biased region" description="Polar residues" evidence="2">
    <location>
        <begin position="169"/>
        <end position="178"/>
    </location>
</feature>
<name>A1U7S6_MARN8</name>
<dbReference type="InterPro" id="IPR036365">
    <property type="entry name" value="PGBD-like_sf"/>
</dbReference>
<dbReference type="AlphaFoldDB" id="A1U7S6"/>
<geneLocation type="plasmid" evidence="4 5">
    <name>pMAQU01</name>
</geneLocation>
<proteinExistence type="predicted"/>
<feature type="compositionally biased region" description="Acidic residues" evidence="2">
    <location>
        <begin position="91"/>
        <end position="101"/>
    </location>
</feature>
<dbReference type="EMBL" id="CP000515">
    <property type="protein sequence ID" value="ABM21045.1"/>
    <property type="molecule type" value="Genomic_DNA"/>
</dbReference>
<dbReference type="RefSeq" id="WP_011783308.1">
    <property type="nucleotide sequence ID" value="NC_008738.1"/>
</dbReference>
<feature type="compositionally biased region" description="Polar residues" evidence="2">
    <location>
        <begin position="232"/>
        <end position="245"/>
    </location>
</feature>
<feature type="compositionally biased region" description="Acidic residues" evidence="2">
    <location>
        <begin position="38"/>
        <end position="72"/>
    </location>
</feature>
<keyword evidence="1" id="KW-0175">Coiled coil</keyword>
<evidence type="ECO:0000313" key="4">
    <source>
        <dbReference type="EMBL" id="ABM21045.1"/>
    </source>
</evidence>
<dbReference type="Gene3D" id="1.10.101.10">
    <property type="entry name" value="PGBD-like superfamily/PGBD"/>
    <property type="match status" value="1"/>
</dbReference>
<dbReference type="HOGENOM" id="CLU_515617_0_0_6"/>
<dbReference type="SUPFAM" id="SSF47090">
    <property type="entry name" value="PGBD-like"/>
    <property type="match status" value="1"/>
</dbReference>
<sequence length="528" mass="57445">MSDRDDDFLNHGGDEFNPDADEFQIPDDPHSDDGFLTQDDEGFDLSEDDVLDMSGTDESDLFASESDEFDLGDEQHQDEYQEASESPGDYDLSDEDADSQEEASIGWKAWVGLALVAATAAGGLGYWAMPDTGGNSAASTETRQLPTPPPAPEPPMPAPKAGPTANAGVPTTQQTGTGSRRENGPIEISPFPEPSAIDDRVTTREDLSDIPEQMAGVEAPSQLDLPDEPLAPTNTGMPPSQTPPVTGSGGNNGGAGRIDLPPTISDDSFTSEQPTIQDPATRRVVDAEPEYAQALKEQRKAFSVLMNMTQQNGQQLANVRNDLNGYQRETRRDLKDLDKRVARLELRLEQDSKEQAVKHNETAPQADKVADIKTKPPKSPKEVKQLQETLKALNYRPGPVDGIFGKQTRWAIKRLQQEHGLDITGWLNPETLAALENPKKYSGSYAQDDTSSSKEPTIAVTRQEKAAEAFGEQWFVRGVTPIKAILYRPDGMSFVVKVGSEIPGMGQVTALDPEKLHVITPNGVITRR</sequence>
<feature type="compositionally biased region" description="Pro residues" evidence="2">
    <location>
        <begin position="146"/>
        <end position="160"/>
    </location>
</feature>
<feature type="compositionally biased region" description="Polar residues" evidence="2">
    <location>
        <begin position="133"/>
        <end position="145"/>
    </location>
</feature>
<accession>A1U7S6</accession>
<evidence type="ECO:0000259" key="3">
    <source>
        <dbReference type="Pfam" id="PF01471"/>
    </source>
</evidence>
<dbReference type="Pfam" id="PF01471">
    <property type="entry name" value="PG_binding_1"/>
    <property type="match status" value="1"/>
</dbReference>
<feature type="compositionally biased region" description="Polar residues" evidence="2">
    <location>
        <begin position="265"/>
        <end position="278"/>
    </location>
</feature>
<dbReference type="KEGG" id="maq:Maqu_4194"/>
<evidence type="ECO:0000256" key="1">
    <source>
        <dbReference type="SAM" id="Coils"/>
    </source>
</evidence>
<feature type="coiled-coil region" evidence="1">
    <location>
        <begin position="327"/>
        <end position="354"/>
    </location>
</feature>
<protein>
    <submittedName>
        <fullName evidence="4">Peptidoglycan-binding domain 1 protein</fullName>
    </submittedName>
</protein>
<evidence type="ECO:0000256" key="2">
    <source>
        <dbReference type="SAM" id="MobiDB-lite"/>
    </source>
</evidence>
<dbReference type="OrthoDB" id="6372127at2"/>
<keyword evidence="4" id="KW-0614">Plasmid</keyword>
<feature type="region of interest" description="Disordered" evidence="2">
    <location>
        <begin position="1"/>
        <end position="103"/>
    </location>
</feature>